<feature type="transmembrane region" description="Helical" evidence="1">
    <location>
        <begin position="222"/>
        <end position="239"/>
    </location>
</feature>
<dbReference type="EMBL" id="JACIEZ010000005">
    <property type="protein sequence ID" value="MBB4065562.1"/>
    <property type="molecule type" value="Genomic_DNA"/>
</dbReference>
<comment type="caution">
    <text evidence="2">The sequence shown here is derived from an EMBL/GenBank/DDBJ whole genome shotgun (WGS) entry which is preliminary data.</text>
</comment>
<dbReference type="Pfam" id="PF09991">
    <property type="entry name" value="DUF2232"/>
    <property type="match status" value="1"/>
</dbReference>
<protein>
    <recommendedName>
        <fullName evidence="4">DUF2232 domain-containing protein</fullName>
    </recommendedName>
</protein>
<organism evidence="2 3">
    <name type="scientific">Gellertiella hungarica</name>
    <dbReference type="NCBI Taxonomy" id="1572859"/>
    <lineage>
        <taxon>Bacteria</taxon>
        <taxon>Pseudomonadati</taxon>
        <taxon>Pseudomonadota</taxon>
        <taxon>Alphaproteobacteria</taxon>
        <taxon>Hyphomicrobiales</taxon>
        <taxon>Rhizobiaceae</taxon>
        <taxon>Gellertiella</taxon>
    </lineage>
</organism>
<keyword evidence="1" id="KW-1133">Transmembrane helix</keyword>
<feature type="transmembrane region" description="Helical" evidence="1">
    <location>
        <begin position="118"/>
        <end position="137"/>
    </location>
</feature>
<evidence type="ECO:0000256" key="1">
    <source>
        <dbReference type="SAM" id="Phobius"/>
    </source>
</evidence>
<keyword evidence="1" id="KW-0472">Membrane</keyword>
<evidence type="ECO:0008006" key="4">
    <source>
        <dbReference type="Google" id="ProtNLM"/>
    </source>
</evidence>
<feature type="transmembrane region" description="Helical" evidence="1">
    <location>
        <begin position="35"/>
        <end position="63"/>
    </location>
</feature>
<keyword evidence="3" id="KW-1185">Reference proteome</keyword>
<name>A0A7W6J6B2_9HYPH</name>
<dbReference type="Proteomes" id="UP000528286">
    <property type="component" value="Unassembled WGS sequence"/>
</dbReference>
<dbReference type="AlphaFoldDB" id="A0A7W6J6B2"/>
<feature type="transmembrane region" description="Helical" evidence="1">
    <location>
        <begin position="75"/>
        <end position="98"/>
    </location>
</feature>
<dbReference type="InterPro" id="IPR018710">
    <property type="entry name" value="DUF2232"/>
</dbReference>
<evidence type="ECO:0000313" key="3">
    <source>
        <dbReference type="Proteomes" id="UP000528286"/>
    </source>
</evidence>
<dbReference type="RefSeq" id="WP_382341592.1">
    <property type="nucleotide sequence ID" value="NZ_JACIEZ010000005.1"/>
</dbReference>
<evidence type="ECO:0000313" key="2">
    <source>
        <dbReference type="EMBL" id="MBB4065562.1"/>
    </source>
</evidence>
<gene>
    <name evidence="2" type="ORF">GGR23_002769</name>
</gene>
<feature type="transmembrane region" description="Helical" evidence="1">
    <location>
        <begin position="245"/>
        <end position="268"/>
    </location>
</feature>
<proteinExistence type="predicted"/>
<sequence length="325" mass="33836">MMKLDKKIAAIGILAGVTGALLVLGALKNASLSFTLYAISTLPILIAGLGWGHAAAALAVLAASGTIAVAVAPKAGLFVAIISFLPAGWISHLANLARPAVELGGPKDMLAWYPLPNILLHLCLIVSVAVLLTGYMIGYGPELIDQLVDMIMQASAGQPGAPAPDPVAIEQTKRVLLHVLPAAQAMTWVATQFVTYYLATRIVATTGRPVRPRENMNSALRMNRNAIFVMLGGLALSFVDGPLGLVGATVCGAFGAGFLMAGFAVLHFRTRGKPWRLPLLVLLYPASFFLLLPAIAIMVLGLMDTRQAIALTSAPGAGAADTPKS</sequence>
<reference evidence="2 3" key="1">
    <citation type="submission" date="2020-08" db="EMBL/GenBank/DDBJ databases">
        <title>Genomic Encyclopedia of Type Strains, Phase IV (KMG-IV): sequencing the most valuable type-strain genomes for metagenomic binning, comparative biology and taxonomic classification.</title>
        <authorList>
            <person name="Goeker M."/>
        </authorList>
    </citation>
    <scope>NUCLEOTIDE SEQUENCE [LARGE SCALE GENOMIC DNA]</scope>
    <source>
        <strain evidence="2 3">DSM 29853</strain>
    </source>
</reference>
<keyword evidence="1" id="KW-0812">Transmembrane</keyword>
<feature type="transmembrane region" description="Helical" evidence="1">
    <location>
        <begin position="280"/>
        <end position="303"/>
    </location>
</feature>
<accession>A0A7W6J6B2</accession>